<dbReference type="OrthoDB" id="1241428at2"/>
<dbReference type="AlphaFoldDB" id="A0A1M5X7S1"/>
<evidence type="ECO:0000313" key="1">
    <source>
        <dbReference type="EMBL" id="SHH95887.1"/>
    </source>
</evidence>
<evidence type="ECO:0000313" key="2">
    <source>
        <dbReference type="Proteomes" id="UP000184047"/>
    </source>
</evidence>
<protein>
    <submittedName>
        <fullName evidence="1">Uncharacterized protein</fullName>
    </submittedName>
</protein>
<keyword evidence="2" id="KW-1185">Reference proteome</keyword>
<dbReference type="STRING" id="421058.SAMN05421866_0038"/>
<accession>A0A1M5X7S1</accession>
<organism evidence="1 2">
    <name type="scientific">Chryseobacterium oranimense</name>
    <dbReference type="NCBI Taxonomy" id="421058"/>
    <lineage>
        <taxon>Bacteria</taxon>
        <taxon>Pseudomonadati</taxon>
        <taxon>Bacteroidota</taxon>
        <taxon>Flavobacteriia</taxon>
        <taxon>Flavobacteriales</taxon>
        <taxon>Weeksellaceae</taxon>
        <taxon>Chryseobacterium group</taxon>
        <taxon>Chryseobacterium</taxon>
    </lineage>
</organism>
<gene>
    <name evidence="1" type="ORF">SAMN05421866_0038</name>
</gene>
<name>A0A1M5X7S1_9FLAO</name>
<dbReference type="Proteomes" id="UP000184047">
    <property type="component" value="Unassembled WGS sequence"/>
</dbReference>
<reference evidence="2" key="1">
    <citation type="submission" date="2016-11" db="EMBL/GenBank/DDBJ databases">
        <authorList>
            <person name="Varghese N."/>
            <person name="Submissions S."/>
        </authorList>
    </citation>
    <scope>NUCLEOTIDE SEQUENCE [LARGE SCALE GENOMIC DNA]</scope>
    <source>
        <strain evidence="2">DSM 19055</strain>
    </source>
</reference>
<proteinExistence type="predicted"/>
<dbReference type="EMBL" id="FQWT01000010">
    <property type="protein sequence ID" value="SHH95887.1"/>
    <property type="molecule type" value="Genomic_DNA"/>
</dbReference>
<dbReference type="RefSeq" id="WP_073066969.1">
    <property type="nucleotide sequence ID" value="NZ_FQWT01000010.1"/>
</dbReference>
<sequence>MQKFWYHSPVRFYKTMEELEDMTNPQNTQYYGHKNPYPLEYNSYHRFLIPNYQNEVPEDKELQLWIVGDEEIRIPCEFGIYQNKLVRVSFICYEIYLSGRFEIRTEDGDVLFYSNCVQFVDSEDDEGRKFIRIATKHTYAKNIFPFANQQHDWMVTSLPGYCLGEFSVDEDVDSGQSGNLETTVINDALLEESVSYLFQIEGDNNIMTFISVHSVNNDFYIDGTKRTRKEKPEIGDNSAWITMKFSNVKDKNGLNIILDESKIFDDVIKKALSNDLKTVLYTYNNNKNAIPTG</sequence>